<sequence length="468" mass="49296">MAAPEFASVSEIGAGFRAGSLSPFEYVAHLAAGIERLDPLLSAFIRFDADEVKAEAARATEELRQGKDRGPLHGIPVALKDIIDVAGVPTTCASASRLDAVAERDAHVVSRLRAAGAIIFGKTNTHEFACGRPSFDLPAPPARNPWNLDHHPGGSSSGSGAGVAAGLFPLALGTDTGGSVRHPASACGIVGFKPTYGAVSRRGVFPLAQTLDCVGALARTTADAALLIDTIAGIDAEEPSTVAMPWQSCLGAGDLSLKGLRVGYIRHFHTEDMVAPEDTAVLLDAAAATFETLGAEVREIRLPPLSAFFAVNRIILSAEGFAIHADHLRTRHEDYGRLTRRALLAGAFLSAEDYVRAQKERKRLIAAVETAFRDCDILISASSMEAAARLDDPAETARTYTRQARTPFSVTGHPAMSVMAGLSHESLPIGLQIAARAFEEPLLVKAGRAFEAARGLPLAPPPLEGHAE</sequence>
<proteinExistence type="predicted"/>
<dbReference type="RefSeq" id="WP_045680112.1">
    <property type="nucleotide sequence ID" value="NZ_CP010803.1"/>
</dbReference>
<dbReference type="InterPro" id="IPR020556">
    <property type="entry name" value="Amidase_CS"/>
</dbReference>
<dbReference type="PANTHER" id="PTHR11895:SF176">
    <property type="entry name" value="AMIDASE AMID-RELATED"/>
    <property type="match status" value="1"/>
</dbReference>
<feature type="domain" description="Amidase" evidence="3">
    <location>
        <begin position="27"/>
        <end position="443"/>
    </location>
</feature>
<evidence type="ECO:0000256" key="2">
    <source>
        <dbReference type="ARBA" id="ARBA00021874"/>
    </source>
</evidence>
<dbReference type="GO" id="GO:0003824">
    <property type="term" value="F:catalytic activity"/>
    <property type="evidence" value="ECO:0007669"/>
    <property type="project" value="InterPro"/>
</dbReference>
<evidence type="ECO:0000259" key="3">
    <source>
        <dbReference type="Pfam" id="PF01425"/>
    </source>
</evidence>
<evidence type="ECO:0000313" key="4">
    <source>
        <dbReference type="EMBL" id="AJY45463.1"/>
    </source>
</evidence>
<dbReference type="Pfam" id="PF01425">
    <property type="entry name" value="Amidase"/>
    <property type="match status" value="1"/>
</dbReference>
<dbReference type="SUPFAM" id="SSF75304">
    <property type="entry name" value="Amidase signature (AS) enzymes"/>
    <property type="match status" value="1"/>
</dbReference>
<reference evidence="4 5" key="1">
    <citation type="journal article" date="2015" name="Genome Announc.">
        <title>Complete genome sequence of Martelella endophytica YC6887, which has antifungal activity associated with a halophyte.</title>
        <authorList>
            <person name="Khan A."/>
            <person name="Khan H."/>
            <person name="Chung E.J."/>
            <person name="Hossain M.T."/>
            <person name="Chung Y.R."/>
        </authorList>
    </citation>
    <scope>NUCLEOTIDE SEQUENCE [LARGE SCALE GENOMIC DNA]</scope>
    <source>
        <strain evidence="4">YC6887</strain>
    </source>
</reference>
<protein>
    <recommendedName>
        <fullName evidence="2">Indoleacetamide hydrolase</fullName>
    </recommendedName>
</protein>
<dbReference type="OrthoDB" id="9811471at2"/>
<dbReference type="Gene3D" id="3.90.1300.10">
    <property type="entry name" value="Amidase signature (AS) domain"/>
    <property type="match status" value="1"/>
</dbReference>
<dbReference type="AlphaFoldDB" id="A0A0D5LQ59"/>
<dbReference type="STRING" id="1486262.TM49_06755"/>
<name>A0A0D5LQ59_MAREN</name>
<dbReference type="HOGENOM" id="CLU_009600_0_3_5"/>
<evidence type="ECO:0000313" key="5">
    <source>
        <dbReference type="Proteomes" id="UP000032611"/>
    </source>
</evidence>
<dbReference type="InterPro" id="IPR023631">
    <property type="entry name" value="Amidase_dom"/>
</dbReference>
<dbReference type="PROSITE" id="PS00571">
    <property type="entry name" value="AMIDASES"/>
    <property type="match status" value="1"/>
</dbReference>
<comment type="function">
    <text evidence="1">Hydrolyzes indole-3-acetamide (IAM) into indole-3-acetic acid (IAA).</text>
</comment>
<dbReference type="EMBL" id="CP010803">
    <property type="protein sequence ID" value="AJY45463.1"/>
    <property type="molecule type" value="Genomic_DNA"/>
</dbReference>
<gene>
    <name evidence="4" type="ORF">TM49_06755</name>
</gene>
<dbReference type="PANTHER" id="PTHR11895">
    <property type="entry name" value="TRANSAMIDASE"/>
    <property type="match status" value="1"/>
</dbReference>
<dbReference type="InterPro" id="IPR036928">
    <property type="entry name" value="AS_sf"/>
</dbReference>
<dbReference type="Proteomes" id="UP000032611">
    <property type="component" value="Chromosome"/>
</dbReference>
<organism evidence="4 5">
    <name type="scientific">Martelella endophytica</name>
    <dbReference type="NCBI Taxonomy" id="1486262"/>
    <lineage>
        <taxon>Bacteria</taxon>
        <taxon>Pseudomonadati</taxon>
        <taxon>Pseudomonadota</taxon>
        <taxon>Alphaproteobacteria</taxon>
        <taxon>Hyphomicrobiales</taxon>
        <taxon>Aurantimonadaceae</taxon>
        <taxon>Martelella</taxon>
    </lineage>
</organism>
<dbReference type="KEGG" id="mey:TM49_06755"/>
<keyword evidence="5" id="KW-1185">Reference proteome</keyword>
<dbReference type="PATRIC" id="fig|1486262.3.peg.1390"/>
<dbReference type="InterPro" id="IPR000120">
    <property type="entry name" value="Amidase"/>
</dbReference>
<accession>A0A0D5LQ59</accession>
<evidence type="ECO:0000256" key="1">
    <source>
        <dbReference type="ARBA" id="ARBA00003871"/>
    </source>
</evidence>